<dbReference type="InterPro" id="IPR031994">
    <property type="entry name" value="JAKMIP_C"/>
</dbReference>
<feature type="compositionally biased region" description="Polar residues" evidence="2">
    <location>
        <begin position="31"/>
        <end position="61"/>
    </location>
</feature>
<dbReference type="Pfam" id="PF16034">
    <property type="entry name" value="JAKMIP_CC3"/>
    <property type="match status" value="1"/>
</dbReference>
<keyword evidence="5" id="KW-1185">Reference proteome</keyword>
<feature type="compositionally biased region" description="Basic and acidic residues" evidence="2">
    <location>
        <begin position="235"/>
        <end position="248"/>
    </location>
</feature>
<feature type="compositionally biased region" description="Acidic residues" evidence="2">
    <location>
        <begin position="477"/>
        <end position="489"/>
    </location>
</feature>
<feature type="coiled-coil region" evidence="1">
    <location>
        <begin position="518"/>
        <end position="606"/>
    </location>
</feature>
<feature type="compositionally biased region" description="Polar residues" evidence="2">
    <location>
        <begin position="128"/>
        <end position="137"/>
    </location>
</feature>
<feature type="region of interest" description="Disordered" evidence="2">
    <location>
        <begin position="267"/>
        <end position="286"/>
    </location>
</feature>
<feature type="region of interest" description="Disordered" evidence="2">
    <location>
        <begin position="1"/>
        <end position="137"/>
    </location>
</feature>
<feature type="region of interest" description="Disordered" evidence="2">
    <location>
        <begin position="477"/>
        <end position="510"/>
    </location>
</feature>
<evidence type="ECO:0000259" key="3">
    <source>
        <dbReference type="Pfam" id="PF16034"/>
    </source>
</evidence>
<proteinExistence type="predicted"/>
<evidence type="ECO:0000256" key="1">
    <source>
        <dbReference type="SAM" id="Coils"/>
    </source>
</evidence>
<feature type="coiled-coil region" evidence="1">
    <location>
        <begin position="758"/>
        <end position="795"/>
    </location>
</feature>
<name>A0A195E7V4_9HYME</name>
<feature type="region of interest" description="Disordered" evidence="2">
    <location>
        <begin position="221"/>
        <end position="248"/>
    </location>
</feature>
<evidence type="ECO:0000313" key="4">
    <source>
        <dbReference type="EMBL" id="KYN20899.1"/>
    </source>
</evidence>
<feature type="compositionally biased region" description="Basic and acidic residues" evidence="2">
    <location>
        <begin position="84"/>
        <end position="94"/>
    </location>
</feature>
<feature type="compositionally biased region" description="Basic and acidic residues" evidence="2">
    <location>
        <begin position="102"/>
        <end position="117"/>
    </location>
</feature>
<evidence type="ECO:0000256" key="2">
    <source>
        <dbReference type="SAM" id="MobiDB-lite"/>
    </source>
</evidence>
<dbReference type="STRING" id="471704.A0A195E7V4"/>
<feature type="domain" description="Janus kinase and microtubule-interacting protein C-terminal" evidence="3">
    <location>
        <begin position="536"/>
        <end position="606"/>
    </location>
</feature>
<dbReference type="EMBL" id="KQ979568">
    <property type="protein sequence ID" value="KYN20899.1"/>
    <property type="molecule type" value="Genomic_DNA"/>
</dbReference>
<sequence>MRARKLGRTGHGFTHGNPGATGPRGMIESGVFQQQETMASSSEGDTVKPTNTNKSTTTGINILTPKEGARKRRRLESLTTNSEIPEKTQRRDESYNFYAEATSERRAQHIEDKKDSSQPRLRKKDQTVPINSQDVRMSQSCETGVRTSDATRLRKTIQWLEEGARRLREDLANVRTELHEERRAAKIAKREFETALREARFAEAAKYQSIIAELKTRIVQSASPSPSPSPSFKSDPVKDENHKRELSTLRKRLVEAEGTIRRLEQLVKSQASTTRSTNNTSSYGDARRLEAEIRNLRAENEKLEEKLRIALNAEKTRIAEIRAQRENHEAELSALRKSLRSEAIKMMDELRGKSREIEKLSKLLKRRKLAPVEQEMMRKLRENEGNRPIQSTSRIEKKNLKDDDHMVRSYMRAIESNRAINEIEVERLRELALEQQEVIEILRQAVKERERKLEQLSNKKRKEEFYKQWLELEPVAEVDDEEDHEDDDSALSSAPSSMSPQPGGYGQWQGNGVTREAYEAVLIEIEDLQSRLLKEQRELSHARIQICDLEKALLQERCADRDKELSELNDKLRAAEEREAALLVELSEIREQNELLEFRLLEMEEIPIRKDTPDTVDSGIVSPEPVHTNKDHSINKQRSRAVATVIPYTNATMNSIKSTSPVLPRKPPLTLQESGIFEEEEEEEDEKEYEEEHDIEFASCGTQTEAPSGELLQEVQRLQELRARIQERAAKITAPVFHPIDSSKICFDVSTMDSIVQLTSYQERVRDLEERLEMYEEAEKDQEQEKRLSKQREEELLDENYRLTERTYWLENELRTISAKCIVSETNSGETTVMHQIKNMGQNIYPEDVQNFDNVQDQLKDANCTRAVQTIETYGNYMATECPRCQDKDKSVKQITLGAERSVTLVSLEEKEKKDELKLCKSEEPAVTDLAKNDLQKKVSRRRVRSNECEIRSAKTARMANVRFVHDVSFGRRNHPLVLYQEICV</sequence>
<dbReference type="AlphaFoldDB" id="A0A195E7V4"/>
<keyword evidence="1" id="KW-0175">Coiled coil</keyword>
<organism evidence="4 5">
    <name type="scientific">Trachymyrmex cornetzi</name>
    <dbReference type="NCBI Taxonomy" id="471704"/>
    <lineage>
        <taxon>Eukaryota</taxon>
        <taxon>Metazoa</taxon>
        <taxon>Ecdysozoa</taxon>
        <taxon>Arthropoda</taxon>
        <taxon>Hexapoda</taxon>
        <taxon>Insecta</taxon>
        <taxon>Pterygota</taxon>
        <taxon>Neoptera</taxon>
        <taxon>Endopterygota</taxon>
        <taxon>Hymenoptera</taxon>
        <taxon>Apocrita</taxon>
        <taxon>Aculeata</taxon>
        <taxon>Formicoidea</taxon>
        <taxon>Formicidae</taxon>
        <taxon>Myrmicinae</taxon>
        <taxon>Trachymyrmex</taxon>
    </lineage>
</organism>
<protein>
    <recommendedName>
        <fullName evidence="3">Janus kinase and microtubule-interacting protein C-terminal domain-containing protein</fullName>
    </recommendedName>
</protein>
<dbReference type="Proteomes" id="UP000078492">
    <property type="component" value="Unassembled WGS sequence"/>
</dbReference>
<evidence type="ECO:0000313" key="5">
    <source>
        <dbReference type="Proteomes" id="UP000078492"/>
    </source>
</evidence>
<feature type="compositionally biased region" description="Low complexity" evidence="2">
    <location>
        <begin position="490"/>
        <end position="500"/>
    </location>
</feature>
<reference evidence="4 5" key="1">
    <citation type="submission" date="2015-09" db="EMBL/GenBank/DDBJ databases">
        <title>Trachymyrmex cornetzi WGS genome.</title>
        <authorList>
            <person name="Nygaard S."/>
            <person name="Hu H."/>
            <person name="Boomsma J."/>
            <person name="Zhang G."/>
        </authorList>
    </citation>
    <scope>NUCLEOTIDE SEQUENCE [LARGE SCALE GENOMIC DNA]</scope>
    <source>
        <strain evidence="4">Tcor2-1</strain>
        <tissue evidence="4">Whole body</tissue>
    </source>
</reference>
<feature type="compositionally biased region" description="Low complexity" evidence="2">
    <location>
        <begin position="272"/>
        <end position="282"/>
    </location>
</feature>
<gene>
    <name evidence="4" type="ORF">ALC57_06806</name>
</gene>
<feature type="coiled-coil region" evidence="1">
    <location>
        <begin position="157"/>
        <end position="205"/>
    </location>
</feature>
<accession>A0A195E7V4</accession>
<feature type="region of interest" description="Disordered" evidence="2">
    <location>
        <begin position="612"/>
        <end position="633"/>
    </location>
</feature>
<feature type="coiled-coil region" evidence="1">
    <location>
        <begin position="425"/>
        <end position="462"/>
    </location>
</feature>